<reference evidence="2 3" key="1">
    <citation type="submission" date="2013-11" db="EMBL/GenBank/DDBJ databases">
        <title>Genome sequencing of Stegodyphus mimosarum.</title>
        <authorList>
            <person name="Bechsgaard J."/>
        </authorList>
    </citation>
    <scope>NUCLEOTIDE SEQUENCE [LARGE SCALE GENOMIC DNA]</scope>
</reference>
<evidence type="ECO:0000256" key="1">
    <source>
        <dbReference type="SAM" id="MobiDB-lite"/>
    </source>
</evidence>
<protein>
    <submittedName>
        <fullName evidence="2">Chromatin complexes subunit BAP18</fullName>
    </submittedName>
</protein>
<dbReference type="OMA" id="DXEELES"/>
<dbReference type="STRING" id="407821.A0A087TMM5"/>
<feature type="compositionally biased region" description="Polar residues" evidence="1">
    <location>
        <begin position="37"/>
        <end position="49"/>
    </location>
</feature>
<feature type="region of interest" description="Disordered" evidence="1">
    <location>
        <begin position="31"/>
        <end position="67"/>
    </location>
</feature>
<dbReference type="Proteomes" id="UP000054359">
    <property type="component" value="Unassembled WGS sequence"/>
</dbReference>
<sequence length="133" mass="14117">MSHSNSSKVGEIFTAAGAAFTKLGELTMTLHSVGEPSPSSSEIRPTHSGQMKAPVKRKSFEDPNIGIKKQMPAGTATIKTVSQDKIRALNAVISQSTPKSEITLNMLNAMEPEVDVEGLTSANKLDYDSPDAS</sequence>
<keyword evidence="3" id="KW-1185">Reference proteome</keyword>
<name>A0A087TMM5_STEMI</name>
<organism evidence="2 3">
    <name type="scientific">Stegodyphus mimosarum</name>
    <name type="common">African social velvet spider</name>
    <dbReference type="NCBI Taxonomy" id="407821"/>
    <lineage>
        <taxon>Eukaryota</taxon>
        <taxon>Metazoa</taxon>
        <taxon>Ecdysozoa</taxon>
        <taxon>Arthropoda</taxon>
        <taxon>Chelicerata</taxon>
        <taxon>Arachnida</taxon>
        <taxon>Araneae</taxon>
        <taxon>Araneomorphae</taxon>
        <taxon>Entelegynae</taxon>
        <taxon>Eresoidea</taxon>
        <taxon>Eresidae</taxon>
        <taxon>Stegodyphus</taxon>
    </lineage>
</organism>
<dbReference type="AlphaFoldDB" id="A0A087TMM5"/>
<evidence type="ECO:0000313" key="2">
    <source>
        <dbReference type="EMBL" id="KFM66364.1"/>
    </source>
</evidence>
<feature type="non-terminal residue" evidence="2">
    <location>
        <position position="133"/>
    </location>
</feature>
<dbReference type="EMBL" id="KK115914">
    <property type="protein sequence ID" value="KFM66364.1"/>
    <property type="molecule type" value="Genomic_DNA"/>
</dbReference>
<dbReference type="OrthoDB" id="10021571at2759"/>
<evidence type="ECO:0000313" key="3">
    <source>
        <dbReference type="Proteomes" id="UP000054359"/>
    </source>
</evidence>
<gene>
    <name evidence="2" type="ORF">X975_17107</name>
</gene>
<proteinExistence type="predicted"/>
<accession>A0A087TMM5</accession>